<evidence type="ECO:0000256" key="10">
    <source>
        <dbReference type="ARBA" id="ARBA00023027"/>
    </source>
</evidence>
<evidence type="ECO:0000313" key="23">
    <source>
        <dbReference type="Proteomes" id="UP000199158"/>
    </source>
</evidence>
<dbReference type="OrthoDB" id="9806925at2"/>
<evidence type="ECO:0000256" key="3">
    <source>
        <dbReference type="ARBA" id="ARBA00006001"/>
    </source>
</evidence>
<feature type="binding site" evidence="17">
    <location>
        <begin position="420"/>
        <end position="424"/>
    </location>
    <ligand>
        <name>AMP</name>
        <dbReference type="ChEBI" id="CHEBI:456215"/>
    </ligand>
</feature>
<dbReference type="SUPFAM" id="SSF53613">
    <property type="entry name" value="Ribokinase-like"/>
    <property type="match status" value="1"/>
</dbReference>
<dbReference type="InterPro" id="IPR036652">
    <property type="entry name" value="YjeF_N_dom_sf"/>
</dbReference>
<comment type="function">
    <text evidence="14 19">Bifunctional enzyme that catalyzes the epimerization of the S- and R-forms of NAD(P)HX and the dehydration of the S-form of NAD(P)HX at the expense of ADP, which is converted to AMP. This allows the repair of both epimers of NAD(P)HX, a damaged form of NAD(P)H that is a result of enzymatic or heat-dependent hydration.</text>
</comment>
<dbReference type="PROSITE" id="PS51383">
    <property type="entry name" value="YJEF_C_3"/>
    <property type="match status" value="1"/>
</dbReference>
<dbReference type="Gene3D" id="3.40.1190.20">
    <property type="match status" value="1"/>
</dbReference>
<feature type="binding site" evidence="18">
    <location>
        <begin position="130"/>
        <end position="136"/>
    </location>
    <ligand>
        <name>(6S)-NADPHX</name>
        <dbReference type="ChEBI" id="CHEBI:64076"/>
    </ligand>
</feature>
<comment type="similarity">
    <text evidence="18">Belongs to the NnrE/AIBP family.</text>
</comment>
<comment type="cofactor">
    <cofactor evidence="18 19">
        <name>K(+)</name>
        <dbReference type="ChEBI" id="CHEBI:29103"/>
    </cofactor>
    <text evidence="18 19">Binds 1 potassium ion per subunit.</text>
</comment>
<feature type="binding site" evidence="17">
    <location>
        <position position="383"/>
    </location>
    <ligand>
        <name>(6S)-NADPHX</name>
        <dbReference type="ChEBI" id="CHEBI:64076"/>
    </ligand>
</feature>
<keyword evidence="10 17" id="KW-0520">NAD</keyword>
<keyword evidence="5 18" id="KW-0479">Metal-binding</keyword>
<comment type="similarity">
    <text evidence="4 19">In the C-terminal section; belongs to the NnrD/CARKD family.</text>
</comment>
<keyword evidence="13" id="KW-0511">Multifunctional enzyme</keyword>
<comment type="catalytic activity">
    <reaction evidence="2 18 19">
        <text>(6R)-NADPHX = (6S)-NADPHX</text>
        <dbReference type="Rhea" id="RHEA:32227"/>
        <dbReference type="ChEBI" id="CHEBI:64076"/>
        <dbReference type="ChEBI" id="CHEBI:64077"/>
        <dbReference type="EC" id="5.1.99.6"/>
    </reaction>
</comment>
<feature type="binding site" evidence="18">
    <location>
        <begin position="57"/>
        <end position="61"/>
    </location>
    <ligand>
        <name>(6S)-NADPHX</name>
        <dbReference type="ChEBI" id="CHEBI:64076"/>
    </ligand>
</feature>
<organism evidence="22 23">
    <name type="scientific">Hydrogenoanaerobacterium saccharovorans</name>
    <dbReference type="NCBI Taxonomy" id="474960"/>
    <lineage>
        <taxon>Bacteria</taxon>
        <taxon>Bacillati</taxon>
        <taxon>Bacillota</taxon>
        <taxon>Clostridia</taxon>
        <taxon>Eubacteriales</taxon>
        <taxon>Oscillospiraceae</taxon>
        <taxon>Hydrogenoanaerobacterium</taxon>
    </lineage>
</organism>
<evidence type="ECO:0000256" key="7">
    <source>
        <dbReference type="ARBA" id="ARBA00022840"/>
    </source>
</evidence>
<dbReference type="GO" id="GO:0052855">
    <property type="term" value="F:ADP-dependent NAD(P)H-hydrate dehydratase activity"/>
    <property type="evidence" value="ECO:0007669"/>
    <property type="project" value="UniProtKB-UniRule"/>
</dbReference>
<comment type="subunit">
    <text evidence="17">Homotetramer.</text>
</comment>
<keyword evidence="9 18" id="KW-0630">Potassium</keyword>
<feature type="binding site" evidence="17">
    <location>
        <position position="261"/>
    </location>
    <ligand>
        <name>(6S)-NADPHX</name>
        <dbReference type="ChEBI" id="CHEBI:64076"/>
    </ligand>
</feature>
<dbReference type="Proteomes" id="UP000199158">
    <property type="component" value="Unassembled WGS sequence"/>
</dbReference>
<comment type="function">
    <text evidence="18">Catalyzes the epimerization of the S- and R-forms of NAD(P)HX, a damaged form of NAD(P)H that is a result of enzymatic or heat-dependent hydration. This is a prerequisite for the S-specific NAD(P)H-hydrate dehydratase to allow the repair of both epimers of NAD(P)HX.</text>
</comment>
<dbReference type="EC" id="5.1.99.6" evidence="19"/>
<feature type="binding site" evidence="18">
    <location>
        <position position="159"/>
    </location>
    <ligand>
        <name>(6S)-NADPHX</name>
        <dbReference type="ChEBI" id="CHEBI:64076"/>
    </ligand>
</feature>
<evidence type="ECO:0000256" key="14">
    <source>
        <dbReference type="ARBA" id="ARBA00025153"/>
    </source>
</evidence>
<dbReference type="Pfam" id="PF01256">
    <property type="entry name" value="Carb_kinase"/>
    <property type="match status" value="1"/>
</dbReference>
<comment type="similarity">
    <text evidence="17">Belongs to the NnrD/CARKD family.</text>
</comment>
<evidence type="ECO:0000256" key="13">
    <source>
        <dbReference type="ARBA" id="ARBA00023268"/>
    </source>
</evidence>
<evidence type="ECO:0000256" key="16">
    <source>
        <dbReference type="ARBA" id="ARBA00049209"/>
    </source>
</evidence>
<dbReference type="SUPFAM" id="SSF64153">
    <property type="entry name" value="YjeF N-terminal domain-like"/>
    <property type="match status" value="1"/>
</dbReference>
<dbReference type="GO" id="GO:0046496">
    <property type="term" value="P:nicotinamide nucleotide metabolic process"/>
    <property type="evidence" value="ECO:0007669"/>
    <property type="project" value="UniProtKB-UniRule"/>
</dbReference>
<dbReference type="PIRSF" id="PIRSF017184">
    <property type="entry name" value="Nnr"/>
    <property type="match status" value="1"/>
</dbReference>
<dbReference type="CDD" id="cd01171">
    <property type="entry name" value="YXKO-related"/>
    <property type="match status" value="1"/>
</dbReference>
<dbReference type="InterPro" id="IPR000631">
    <property type="entry name" value="CARKD"/>
</dbReference>
<evidence type="ECO:0000256" key="11">
    <source>
        <dbReference type="ARBA" id="ARBA00023235"/>
    </source>
</evidence>
<comment type="similarity">
    <text evidence="3 19">In the N-terminal section; belongs to the NnrE/AIBP family.</text>
</comment>
<evidence type="ECO:0000256" key="19">
    <source>
        <dbReference type="PIRNR" id="PIRNR017184"/>
    </source>
</evidence>
<feature type="domain" description="YjeF N-terminal" evidence="21">
    <location>
        <begin position="9"/>
        <end position="216"/>
    </location>
</feature>
<dbReference type="GO" id="GO:0052856">
    <property type="term" value="F:NAD(P)HX epimerase activity"/>
    <property type="evidence" value="ECO:0007669"/>
    <property type="project" value="UniProtKB-UniRule"/>
</dbReference>
<dbReference type="EC" id="4.2.1.136" evidence="19"/>
<feature type="binding site" evidence="18">
    <location>
        <position position="126"/>
    </location>
    <ligand>
        <name>K(+)</name>
        <dbReference type="ChEBI" id="CHEBI:29103"/>
    </ligand>
</feature>
<dbReference type="HAMAP" id="MF_01966">
    <property type="entry name" value="NADHX_epimerase"/>
    <property type="match status" value="1"/>
</dbReference>
<dbReference type="PANTHER" id="PTHR12592">
    <property type="entry name" value="ATP-DEPENDENT (S)-NAD(P)H-HYDRATE DEHYDRATASE FAMILY MEMBER"/>
    <property type="match status" value="1"/>
</dbReference>
<comment type="catalytic activity">
    <reaction evidence="15 17 19">
        <text>(6S)-NADHX + ADP = AMP + phosphate + NADH + H(+)</text>
        <dbReference type="Rhea" id="RHEA:32223"/>
        <dbReference type="ChEBI" id="CHEBI:15378"/>
        <dbReference type="ChEBI" id="CHEBI:43474"/>
        <dbReference type="ChEBI" id="CHEBI:57945"/>
        <dbReference type="ChEBI" id="CHEBI:64074"/>
        <dbReference type="ChEBI" id="CHEBI:456215"/>
        <dbReference type="ChEBI" id="CHEBI:456216"/>
        <dbReference type="EC" id="4.2.1.136"/>
    </reaction>
</comment>
<dbReference type="PANTHER" id="PTHR12592:SF0">
    <property type="entry name" value="ATP-DEPENDENT (S)-NAD(P)H-HYDRATE DEHYDRATASE"/>
    <property type="match status" value="1"/>
</dbReference>
<name>A0A1H7ZF28_9FIRM</name>
<feature type="binding site" evidence="18">
    <location>
        <position position="58"/>
    </location>
    <ligand>
        <name>K(+)</name>
        <dbReference type="ChEBI" id="CHEBI:29103"/>
    </ligand>
</feature>
<evidence type="ECO:0000256" key="9">
    <source>
        <dbReference type="ARBA" id="ARBA00022958"/>
    </source>
</evidence>
<dbReference type="NCBIfam" id="TIGR00196">
    <property type="entry name" value="yjeF_cterm"/>
    <property type="match status" value="1"/>
</dbReference>
<dbReference type="GO" id="GO:0005524">
    <property type="term" value="F:ATP binding"/>
    <property type="evidence" value="ECO:0007669"/>
    <property type="project" value="UniProtKB-UniRule"/>
</dbReference>
<feature type="binding site" evidence="18">
    <location>
        <position position="162"/>
    </location>
    <ligand>
        <name>K(+)</name>
        <dbReference type="ChEBI" id="CHEBI:29103"/>
    </ligand>
</feature>
<dbReference type="RefSeq" id="WP_092751532.1">
    <property type="nucleotide sequence ID" value="NZ_FOCG01000001.1"/>
</dbReference>
<gene>
    <name evidence="18" type="primary">nnrE</name>
    <name evidence="17" type="synonym">nnrD</name>
    <name evidence="22" type="ORF">SAMN05216180_0627</name>
</gene>
<dbReference type="HAMAP" id="MF_01965">
    <property type="entry name" value="NADHX_dehydratase"/>
    <property type="match status" value="1"/>
</dbReference>
<protein>
    <recommendedName>
        <fullName evidence="19">Bifunctional NAD(P)H-hydrate repair enzyme</fullName>
    </recommendedName>
    <alternativeName>
        <fullName evidence="19">Nicotinamide nucleotide repair protein</fullName>
    </alternativeName>
    <domain>
        <recommendedName>
            <fullName evidence="19">ADP-dependent (S)-NAD(P)H-hydrate dehydratase</fullName>
            <ecNumber evidence="19">4.2.1.136</ecNumber>
        </recommendedName>
        <alternativeName>
            <fullName evidence="19">ADP-dependent NAD(P)HX dehydratase</fullName>
        </alternativeName>
    </domain>
    <domain>
        <recommendedName>
            <fullName evidence="19">NAD(P)H-hydrate epimerase</fullName>
            <ecNumber evidence="19">5.1.99.6</ecNumber>
        </recommendedName>
    </domain>
</protein>
<dbReference type="InterPro" id="IPR004443">
    <property type="entry name" value="YjeF_N_dom"/>
</dbReference>
<dbReference type="GO" id="GO:0110051">
    <property type="term" value="P:metabolite repair"/>
    <property type="evidence" value="ECO:0007669"/>
    <property type="project" value="TreeGrafter"/>
</dbReference>
<dbReference type="PROSITE" id="PS51385">
    <property type="entry name" value="YJEF_N"/>
    <property type="match status" value="1"/>
</dbReference>
<keyword evidence="8 17" id="KW-0521">NADP</keyword>
<evidence type="ECO:0000259" key="21">
    <source>
        <dbReference type="PROSITE" id="PS51385"/>
    </source>
</evidence>
<evidence type="ECO:0000259" key="20">
    <source>
        <dbReference type="PROSITE" id="PS51383"/>
    </source>
</evidence>
<dbReference type="NCBIfam" id="TIGR00197">
    <property type="entry name" value="yjeF_nterm"/>
    <property type="match status" value="1"/>
</dbReference>
<keyword evidence="12 17" id="KW-0456">Lyase</keyword>
<keyword evidence="7 17" id="KW-0067">ATP-binding</keyword>
<comment type="caution">
    <text evidence="18">Lacks conserved residue(s) required for the propagation of feature annotation.</text>
</comment>
<feature type="binding site" evidence="17">
    <location>
        <position position="449"/>
    </location>
    <ligand>
        <name>AMP</name>
        <dbReference type="ChEBI" id="CHEBI:456215"/>
    </ligand>
</feature>
<dbReference type="InterPro" id="IPR030677">
    <property type="entry name" value="Nnr"/>
</dbReference>
<dbReference type="EMBL" id="FOCG01000001">
    <property type="protein sequence ID" value="SEM56895.1"/>
    <property type="molecule type" value="Genomic_DNA"/>
</dbReference>
<dbReference type="GO" id="GO:0046872">
    <property type="term" value="F:metal ion binding"/>
    <property type="evidence" value="ECO:0007669"/>
    <property type="project" value="UniProtKB-UniRule"/>
</dbReference>
<evidence type="ECO:0000256" key="4">
    <source>
        <dbReference type="ARBA" id="ARBA00009524"/>
    </source>
</evidence>
<dbReference type="STRING" id="474960.SAMN05216180_0627"/>
<feature type="binding site" evidence="17">
    <location>
        <position position="450"/>
    </location>
    <ligand>
        <name>(6S)-NADPHX</name>
        <dbReference type="ChEBI" id="CHEBI:64076"/>
    </ligand>
</feature>
<proteinExistence type="inferred from homology"/>
<evidence type="ECO:0000313" key="22">
    <source>
        <dbReference type="EMBL" id="SEM56895.1"/>
    </source>
</evidence>
<dbReference type="Pfam" id="PF03853">
    <property type="entry name" value="YjeF_N"/>
    <property type="match status" value="1"/>
</dbReference>
<evidence type="ECO:0000256" key="1">
    <source>
        <dbReference type="ARBA" id="ARBA00000013"/>
    </source>
</evidence>
<evidence type="ECO:0000256" key="8">
    <source>
        <dbReference type="ARBA" id="ARBA00022857"/>
    </source>
</evidence>
<accession>A0A1H7ZF28</accession>
<evidence type="ECO:0000256" key="2">
    <source>
        <dbReference type="ARBA" id="ARBA00000909"/>
    </source>
</evidence>
<keyword evidence="6 17" id="KW-0547">Nucleotide-binding</keyword>
<keyword evidence="23" id="KW-1185">Reference proteome</keyword>
<comment type="catalytic activity">
    <reaction evidence="1 18 19">
        <text>(6R)-NADHX = (6S)-NADHX</text>
        <dbReference type="Rhea" id="RHEA:32215"/>
        <dbReference type="ChEBI" id="CHEBI:64074"/>
        <dbReference type="ChEBI" id="CHEBI:64075"/>
        <dbReference type="EC" id="5.1.99.6"/>
    </reaction>
</comment>
<comment type="catalytic activity">
    <reaction evidence="16 17 19">
        <text>(6S)-NADPHX + ADP = AMP + phosphate + NADPH + H(+)</text>
        <dbReference type="Rhea" id="RHEA:32235"/>
        <dbReference type="ChEBI" id="CHEBI:15378"/>
        <dbReference type="ChEBI" id="CHEBI:43474"/>
        <dbReference type="ChEBI" id="CHEBI:57783"/>
        <dbReference type="ChEBI" id="CHEBI:64076"/>
        <dbReference type="ChEBI" id="CHEBI:456215"/>
        <dbReference type="ChEBI" id="CHEBI:456216"/>
        <dbReference type="EC" id="4.2.1.136"/>
    </reaction>
</comment>
<comment type="function">
    <text evidence="17">Catalyzes the dehydration of the S-form of NAD(P)HX at the expense of ADP, which is converted to AMP. Together with NAD(P)HX epimerase, which catalyzes the epimerization of the S- and R-forms, the enzyme allows the repair of both epimers of NAD(P)HX, a damaged form of NAD(P)H that is a result of enzymatic or heat-dependent hydration.</text>
</comment>
<dbReference type="InterPro" id="IPR029056">
    <property type="entry name" value="Ribokinase-like"/>
</dbReference>
<evidence type="ECO:0000256" key="17">
    <source>
        <dbReference type="HAMAP-Rule" id="MF_01965"/>
    </source>
</evidence>
<dbReference type="AlphaFoldDB" id="A0A1H7ZF28"/>
<sequence length="511" mass="54247">MRIVTSDQMKQIEKAAALSGLSYYDMMENAGAAAVQSILRKINTNQKRILVYTGKGNNGGDGFVAARLLCNAGANVKVILVDGEPRTEDAITNINLVRTLNIEVFDLIKDIDKITVLLQNVDIIVDAIYGTGFLGELRQNAKQAAQQINTAIAAVFALDLPSGINADNGELSEDAVFADFTIAFDSLKPAHFVYPAAEHCGVIECADIGIAPQCHDYIDLSFYHITEEQVFTNIPQRPVNSNKGSFGKLLNISSSFGMTGAGRLSVLGAQRVGTGLVTLAAPRSVIAIHAAALTEAVFLPLSENDKGSISKEAIPQIADKLKEASACLIGCGISNNEDTAAVTEFIIKNAKCPLLIDADGINALCRNINVLYEAKAPVVLTPHPAEMARLLGISTAQLLVRKVELGREFAVKYRVVLVLKGANTLIFTPEGTTLVNTTGNSGLAKGGSGDILAGMIAGFMAQGIPAEQSAECGVYLHGKAADLCAARLSKTSMMPSELLEDLCILFLEHGR</sequence>
<evidence type="ECO:0000256" key="6">
    <source>
        <dbReference type="ARBA" id="ARBA00022741"/>
    </source>
</evidence>
<keyword evidence="11 18" id="KW-0413">Isomerase</keyword>
<evidence type="ECO:0000256" key="12">
    <source>
        <dbReference type="ARBA" id="ARBA00023239"/>
    </source>
</evidence>
<evidence type="ECO:0000256" key="5">
    <source>
        <dbReference type="ARBA" id="ARBA00022723"/>
    </source>
</evidence>
<feature type="binding site" evidence="17">
    <location>
        <position position="332"/>
    </location>
    <ligand>
        <name>(6S)-NADPHX</name>
        <dbReference type="ChEBI" id="CHEBI:64076"/>
    </ligand>
</feature>
<comment type="cofactor">
    <cofactor evidence="17">
        <name>Mg(2+)</name>
        <dbReference type="ChEBI" id="CHEBI:18420"/>
    </cofactor>
</comment>
<dbReference type="Gene3D" id="3.40.50.10260">
    <property type="entry name" value="YjeF N-terminal domain"/>
    <property type="match status" value="1"/>
</dbReference>
<reference evidence="22 23" key="1">
    <citation type="submission" date="2016-10" db="EMBL/GenBank/DDBJ databases">
        <authorList>
            <person name="de Groot N.N."/>
        </authorList>
    </citation>
    <scope>NUCLEOTIDE SEQUENCE [LARGE SCALE GENOMIC DNA]</scope>
    <source>
        <strain evidence="22 23">CGMCC 1.5070</strain>
    </source>
</reference>
<feature type="domain" description="YjeF C-terminal" evidence="20">
    <location>
        <begin position="226"/>
        <end position="509"/>
    </location>
</feature>
<evidence type="ECO:0000256" key="18">
    <source>
        <dbReference type="HAMAP-Rule" id="MF_01966"/>
    </source>
</evidence>
<evidence type="ECO:0000256" key="15">
    <source>
        <dbReference type="ARBA" id="ARBA00048238"/>
    </source>
</evidence>